<dbReference type="Proteomes" id="UP000704712">
    <property type="component" value="Unassembled WGS sequence"/>
</dbReference>
<proteinExistence type="predicted"/>
<protein>
    <submittedName>
        <fullName evidence="3">Uncharacterized protein</fullName>
    </submittedName>
</protein>
<feature type="coiled-coil region" evidence="1">
    <location>
        <begin position="225"/>
        <end position="287"/>
    </location>
</feature>
<keyword evidence="1" id="KW-0175">Coiled coil</keyword>
<feature type="compositionally biased region" description="Polar residues" evidence="2">
    <location>
        <begin position="379"/>
        <end position="397"/>
    </location>
</feature>
<feature type="region of interest" description="Disordered" evidence="2">
    <location>
        <begin position="317"/>
        <end position="440"/>
    </location>
</feature>
<organism evidence="3 4">
    <name type="scientific">Phytophthora infestans</name>
    <name type="common">Potato late blight agent</name>
    <name type="synonym">Botrytis infestans</name>
    <dbReference type="NCBI Taxonomy" id="4787"/>
    <lineage>
        <taxon>Eukaryota</taxon>
        <taxon>Sar</taxon>
        <taxon>Stramenopiles</taxon>
        <taxon>Oomycota</taxon>
        <taxon>Peronosporomycetes</taxon>
        <taxon>Peronosporales</taxon>
        <taxon>Peronosporaceae</taxon>
        <taxon>Phytophthora</taxon>
    </lineage>
</organism>
<feature type="coiled-coil region" evidence="1">
    <location>
        <begin position="99"/>
        <end position="182"/>
    </location>
</feature>
<feature type="compositionally biased region" description="Low complexity" evidence="2">
    <location>
        <begin position="404"/>
        <end position="432"/>
    </location>
</feature>
<evidence type="ECO:0000313" key="3">
    <source>
        <dbReference type="EMBL" id="KAF4147955.1"/>
    </source>
</evidence>
<name>A0A8S9V471_PHYIN</name>
<dbReference type="AlphaFoldDB" id="A0A8S9V471"/>
<feature type="compositionally biased region" description="Basic residues" evidence="2">
    <location>
        <begin position="363"/>
        <end position="376"/>
    </location>
</feature>
<evidence type="ECO:0000313" key="4">
    <source>
        <dbReference type="Proteomes" id="UP000704712"/>
    </source>
</evidence>
<comment type="caution">
    <text evidence="3">The sequence shown here is derived from an EMBL/GenBank/DDBJ whole genome shotgun (WGS) entry which is preliminary data.</text>
</comment>
<gene>
    <name evidence="3" type="ORF">GN958_ATG02854</name>
</gene>
<feature type="compositionally biased region" description="Polar residues" evidence="2">
    <location>
        <begin position="325"/>
        <end position="362"/>
    </location>
</feature>
<evidence type="ECO:0000256" key="2">
    <source>
        <dbReference type="SAM" id="MobiDB-lite"/>
    </source>
</evidence>
<evidence type="ECO:0000256" key="1">
    <source>
        <dbReference type="SAM" id="Coils"/>
    </source>
</evidence>
<reference evidence="3" key="1">
    <citation type="submission" date="2020-03" db="EMBL/GenBank/DDBJ databases">
        <title>Hybrid Assembly of Korean Phytophthora infestans isolates.</title>
        <authorList>
            <person name="Prokchorchik M."/>
            <person name="Lee Y."/>
            <person name="Seo J."/>
            <person name="Cho J.-H."/>
            <person name="Park Y.-E."/>
            <person name="Jang D.-C."/>
            <person name="Im J.-S."/>
            <person name="Choi J.-G."/>
            <person name="Park H.-J."/>
            <person name="Lee G.-B."/>
            <person name="Lee Y.-G."/>
            <person name="Hong S.-Y."/>
            <person name="Cho K."/>
            <person name="Sohn K.H."/>
        </authorList>
    </citation>
    <scope>NUCLEOTIDE SEQUENCE</scope>
    <source>
        <strain evidence="3">KR_2_A2</strain>
    </source>
</reference>
<feature type="region of interest" description="Disordered" evidence="2">
    <location>
        <begin position="1"/>
        <end position="29"/>
    </location>
</feature>
<accession>A0A8S9V471</accession>
<dbReference type="EMBL" id="JAACNO010000383">
    <property type="protein sequence ID" value="KAF4147955.1"/>
    <property type="molecule type" value="Genomic_DNA"/>
</dbReference>
<sequence>MSPAKRTGQSSGKVPSTTPPVSPSSMSPTDLGVLAQALSDQVQTLTAELQTAQDAQDQAASLHTTQLQILRAQIHDQAMEIQGWEHRAASRSQDLRLLLADQAVEIRDLTGRLDRASRQRDVMRDDNDHLLREMALAGSEIHHLQSRIHDLERDLEDSQTARAAADVSLNRLRDELRLTQEEVVTNDYVGSAHDGSALDTKESLERASTGRDYALEEFVRMTRLRDEIQTKLADSELQRDKATTEWADAERALTELESKLRRMSDKLKKADATTAKLQDQLSAAQTQQQQLILERDRGLSERDLARRRLALVTAAVSDPLPPLSGPSQAASVSSPLPTVSGADSSTAKRPRSTSPAPSTGSSRPHKQARASPKAKPKTNPVSKSIPQAGSTSVSKAGSTPAPKTSVSPSKSGAGSKSGSTARSKSTSASKTGPVATSKNGIDGVQIGIDVQDGIHRCCVKIWILTQDWVYGVQGWIRCPIQNRISGVQVRIDGQNGIYGSIKIGIGAQDGIHRWSFGNDAHRSSVRFHQPSASPYWAREGESQTRHSPWVWTG</sequence>